<protein>
    <submittedName>
        <fullName evidence="1">Uncharacterized protein</fullName>
    </submittedName>
</protein>
<evidence type="ECO:0000313" key="1">
    <source>
        <dbReference type="EMBL" id="CAL1702936.1"/>
    </source>
</evidence>
<reference evidence="2" key="1">
    <citation type="submission" date="2024-04" db="EMBL/GenBank/DDBJ databases">
        <authorList>
            <person name="Shaw F."/>
            <person name="Minotto A."/>
        </authorList>
    </citation>
    <scope>NUCLEOTIDE SEQUENCE [LARGE SCALE GENOMIC DNA]</scope>
</reference>
<keyword evidence="2" id="KW-1185">Reference proteome</keyword>
<sequence>MHGSETNVSKCRANGGRSVAIVMPSFGALGLKTREEGSWTQENFRKDRQVDPITMNRSRKFSALVRNGRPWLRDSSTSSPGACSNRKKLVIIGSGPHTNSSHSRQVKAISEISAWQWCPIRGGGGRIGQMANAASLDWTCDPSERTGFPYTTTRRFRRETRAIAAVASAGIGSTLPNVLCPHVILGNRLLLAECPHGILYSATSSELDLGMVVVLL</sequence>
<dbReference type="Proteomes" id="UP001497453">
    <property type="component" value="Chromosome 2"/>
</dbReference>
<name>A0ABP1D505_9APHY</name>
<organism evidence="1 2">
    <name type="scientific">Somion occarium</name>
    <dbReference type="NCBI Taxonomy" id="3059160"/>
    <lineage>
        <taxon>Eukaryota</taxon>
        <taxon>Fungi</taxon>
        <taxon>Dikarya</taxon>
        <taxon>Basidiomycota</taxon>
        <taxon>Agaricomycotina</taxon>
        <taxon>Agaricomycetes</taxon>
        <taxon>Polyporales</taxon>
        <taxon>Cerrenaceae</taxon>
        <taxon>Somion</taxon>
    </lineage>
</organism>
<accession>A0ABP1D505</accession>
<evidence type="ECO:0000313" key="2">
    <source>
        <dbReference type="Proteomes" id="UP001497453"/>
    </source>
</evidence>
<dbReference type="EMBL" id="OZ037945">
    <property type="protein sequence ID" value="CAL1702936.1"/>
    <property type="molecule type" value="Genomic_DNA"/>
</dbReference>
<proteinExistence type="predicted"/>
<gene>
    <name evidence="1" type="ORF">GFSPODELE1_LOCUS4314</name>
</gene>